<protein>
    <recommendedName>
        <fullName evidence="4">DUF1700 domain-containing protein</fullName>
    </recommendedName>
</protein>
<keyword evidence="1" id="KW-0812">Transmembrane</keyword>
<gene>
    <name evidence="2" type="ORF">OH806_09615</name>
</gene>
<organism evidence="2 3">
    <name type="scientific">Chryseobacterium oryctis</name>
    <dbReference type="NCBI Taxonomy" id="2952618"/>
    <lineage>
        <taxon>Bacteria</taxon>
        <taxon>Pseudomonadati</taxon>
        <taxon>Bacteroidota</taxon>
        <taxon>Flavobacteriia</taxon>
        <taxon>Flavobacteriales</taxon>
        <taxon>Weeksellaceae</taxon>
        <taxon>Chryseobacterium group</taxon>
        <taxon>Chryseobacterium</taxon>
    </lineage>
</organism>
<evidence type="ECO:0008006" key="4">
    <source>
        <dbReference type="Google" id="ProtNLM"/>
    </source>
</evidence>
<dbReference type="EMBL" id="JAPDHV010000003">
    <property type="protein sequence ID" value="MCW3161518.1"/>
    <property type="molecule type" value="Genomic_DNA"/>
</dbReference>
<dbReference type="Proteomes" id="UP001163719">
    <property type="component" value="Unassembled WGS sequence"/>
</dbReference>
<keyword evidence="1" id="KW-1133">Transmembrane helix</keyword>
<reference evidence="2" key="1">
    <citation type="submission" date="2022-10" db="EMBL/GenBank/DDBJ databases">
        <title>Chryseobacterium babae sp. nov. isolated from the gut of the beetle Oryctes rhinoceros, and Chryseobacterium kimseyorum sp. nov., isolated from a stick insect rearing cage.</title>
        <authorList>
            <person name="Shelomi M."/>
            <person name="Han C.-J."/>
            <person name="Chen W.-M."/>
            <person name="Chen H.-K."/>
            <person name="Liaw S.-J."/>
            <person name="Muhle E."/>
            <person name="Clermont D."/>
        </authorList>
    </citation>
    <scope>NUCLEOTIDE SEQUENCE</scope>
    <source>
        <strain evidence="2">WLa1L2M3</strain>
    </source>
</reference>
<evidence type="ECO:0000256" key="1">
    <source>
        <dbReference type="SAM" id="Phobius"/>
    </source>
</evidence>
<keyword evidence="3" id="KW-1185">Reference proteome</keyword>
<evidence type="ECO:0000313" key="3">
    <source>
        <dbReference type="Proteomes" id="UP001163719"/>
    </source>
</evidence>
<name>A0ABT3HPG6_9FLAO</name>
<keyword evidence="1" id="KW-0472">Membrane</keyword>
<evidence type="ECO:0000313" key="2">
    <source>
        <dbReference type="EMBL" id="MCW3161518.1"/>
    </source>
</evidence>
<dbReference type="RefSeq" id="WP_264743456.1">
    <property type="nucleotide sequence ID" value="NZ_JAPDHV010000003.1"/>
</dbReference>
<proteinExistence type="predicted"/>
<feature type="transmembrane region" description="Helical" evidence="1">
    <location>
        <begin position="71"/>
        <end position="89"/>
    </location>
</feature>
<comment type="caution">
    <text evidence="2">The sequence shown here is derived from an EMBL/GenBank/DDBJ whole genome shotgun (WGS) entry which is preliminary data.</text>
</comment>
<sequence>MDNRIDKLKNMQTNLLIDVVKNYKQYGYPVELRESAIKILEERGIKQEILQLSGNLENNKFDNALDEYKKYNSNSIIAFAIYVISLFVFTNSPVFSIVLYLISLIFIAFSFLNIKKISQSIKDEDLDYSILFIAFSLIFYFFFFFIVRKQVKDKIMLIR</sequence>
<accession>A0ABT3HPG6</accession>
<feature type="transmembrane region" description="Helical" evidence="1">
    <location>
        <begin position="126"/>
        <end position="147"/>
    </location>
</feature>